<dbReference type="PATRIC" id="fig|276.5.peg.2201"/>
<dbReference type="InterPro" id="IPR042226">
    <property type="entry name" value="eFR1_2_sf"/>
</dbReference>
<dbReference type="EMBL" id="JPSL02000038">
    <property type="protein sequence ID" value="KGQ21001.1"/>
    <property type="molecule type" value="Genomic_DNA"/>
</dbReference>
<dbReference type="Pfam" id="PF18854">
    <property type="entry name" value="baeRF_family10"/>
    <property type="match status" value="1"/>
</dbReference>
<dbReference type="RefSeq" id="WP_038067256.1">
    <property type="nucleotide sequence ID" value="NZ_JPSL02000038.1"/>
</dbReference>
<protein>
    <submittedName>
        <fullName evidence="1">Peptide chain release factor 3</fullName>
    </submittedName>
</protein>
<dbReference type="InterPro" id="IPR041202">
    <property type="entry name" value="BaeRF_family10"/>
</dbReference>
<dbReference type="STRING" id="276.THFILI_05330"/>
<organism evidence="1 2">
    <name type="scientific">Thermus filiformis</name>
    <dbReference type="NCBI Taxonomy" id="276"/>
    <lineage>
        <taxon>Bacteria</taxon>
        <taxon>Thermotogati</taxon>
        <taxon>Deinococcota</taxon>
        <taxon>Deinococci</taxon>
        <taxon>Thermales</taxon>
        <taxon>Thermaceae</taxon>
        <taxon>Thermus</taxon>
    </lineage>
</organism>
<dbReference type="Gene3D" id="3.30.420.60">
    <property type="entry name" value="eRF1 domain 2"/>
    <property type="match status" value="1"/>
</dbReference>
<dbReference type="AlphaFoldDB" id="A0A0A2WLD5"/>
<comment type="caution">
    <text evidence="1">The sequence shown here is derived from an EMBL/GenBank/DDBJ whole genome shotgun (WGS) entry which is preliminary data.</text>
</comment>
<proteinExistence type="predicted"/>
<accession>A0A0A2WLD5</accession>
<evidence type="ECO:0000313" key="1">
    <source>
        <dbReference type="EMBL" id="KGQ21001.1"/>
    </source>
</evidence>
<dbReference type="OrthoDB" id="5241360at2"/>
<gene>
    <name evidence="1" type="ORF">THFILI_05330</name>
</gene>
<reference evidence="1 2" key="1">
    <citation type="journal article" date="2015" name="Genome Announc.">
        <title>Draft Genome Sequence of the Thermophile Thermus filiformis ATCC 43280, Producer of Carotenoid-(Di)glucoside-Branched Fatty Acid (Di)esters and Source of Hyperthermostable Enzymes of Biotechnological Interest.</title>
        <authorList>
            <person name="Mandelli F."/>
            <person name="Oliveira Ramires B."/>
            <person name="Couger M.B."/>
            <person name="Paixao D.A."/>
            <person name="Camilo C.M."/>
            <person name="Polikarpov I."/>
            <person name="Prade R."/>
            <person name="Riano-Pachon D.M."/>
            <person name="Squina F.M."/>
        </authorList>
    </citation>
    <scope>NUCLEOTIDE SEQUENCE [LARGE SCALE GENOMIC DNA]</scope>
    <source>
        <strain evidence="1 2">ATCC 43280</strain>
    </source>
</reference>
<dbReference type="Proteomes" id="UP000030364">
    <property type="component" value="Unassembled WGS sequence"/>
</dbReference>
<evidence type="ECO:0000313" key="2">
    <source>
        <dbReference type="Proteomes" id="UP000030364"/>
    </source>
</evidence>
<name>A0A0A2WLD5_THEFI</name>
<sequence>MIGKDALKRLEETLAPAKLPLLSLYVDVNPAKPENAGRAYALRAKDALKALNVPEDLSEKVLEVLKNQVLEARTAVFFVGEDLFETFLLQVELPLVNAVKTAFLDEKTGRYLVDGVLAHFGEPFLLPLVYALDEYERYGVVYLDREKWRVFEVFLGEIQEVADAFMALDTEAWRRLSLDAPGRRFNLGGIARGGAGQDLFAKRLEAWEERFYKTLAQELLHLTEGRGFTRLVLMGPEEHTKLFLGYLPKRLKEKVVALLPSLPHPGASPGEVLKRLEPELEKIERAKEVELLARLEEAYPKAAFGDEVLERLQEGRVEVWVLPWTLDRGVYACDGLYFAREDQARAWCEAPALVPLAVAVPELARGYAAKLEFVRGEAEKRLLERGGMAALLRW</sequence>
<keyword evidence="2" id="KW-1185">Reference proteome</keyword>